<dbReference type="Proteomes" id="UP001642260">
    <property type="component" value="Unassembled WGS sequence"/>
</dbReference>
<keyword evidence="3 6" id="KW-0256">Endoplasmic reticulum</keyword>
<sequence length="200" mass="23224">MANDVTKDTSPKSEDVLEDMYLWRRTKLAFSVLSVSTATWVLINIYGFSSITIVSWAAMAIVSMVFLWGTLLRLVSKVEPDLSGLEMSEEFVAETARSCRKLMEAMVRWMFRVGAESEWFVFARTILGFWILSKIGNLLDFHTFLLIGLVISLIVPKLWEKNGDRIQKLLRNLKDRSNEAYDNTREKIWKMKEERVKKTE</sequence>
<reference evidence="8 9" key="1">
    <citation type="submission" date="2022-03" db="EMBL/GenBank/DDBJ databases">
        <authorList>
            <person name="Macdonald S."/>
            <person name="Ahmed S."/>
            <person name="Newling K."/>
        </authorList>
    </citation>
    <scope>NUCLEOTIDE SEQUENCE [LARGE SCALE GENOMIC DNA]</scope>
</reference>
<gene>
    <name evidence="8" type="ORF">ERUC_LOCUS30883</name>
</gene>
<protein>
    <recommendedName>
        <fullName evidence="6">Reticulon-like protein</fullName>
    </recommendedName>
</protein>
<keyword evidence="5 6" id="KW-0472">Membrane</keyword>
<dbReference type="AlphaFoldDB" id="A0ABC8L292"/>
<evidence type="ECO:0000256" key="3">
    <source>
        <dbReference type="ARBA" id="ARBA00022824"/>
    </source>
</evidence>
<dbReference type="InterPro" id="IPR045064">
    <property type="entry name" value="Reticulon-like"/>
</dbReference>
<evidence type="ECO:0000256" key="4">
    <source>
        <dbReference type="ARBA" id="ARBA00022989"/>
    </source>
</evidence>
<dbReference type="PANTHER" id="PTHR10994:SF145">
    <property type="entry name" value="RETICULON-LIKE PROTEIN B13"/>
    <property type="match status" value="1"/>
</dbReference>
<name>A0ABC8L292_ERUVS</name>
<accession>A0ABC8L292</accession>
<dbReference type="EMBL" id="CAKOAT010409599">
    <property type="protein sequence ID" value="CAH8367983.1"/>
    <property type="molecule type" value="Genomic_DNA"/>
</dbReference>
<evidence type="ECO:0000313" key="8">
    <source>
        <dbReference type="EMBL" id="CAH8367983.1"/>
    </source>
</evidence>
<feature type="domain" description="Reticulon" evidence="7">
    <location>
        <begin position="17"/>
        <end position="200"/>
    </location>
</feature>
<feature type="transmembrane region" description="Helical" evidence="6">
    <location>
        <begin position="138"/>
        <end position="159"/>
    </location>
</feature>
<evidence type="ECO:0000313" key="9">
    <source>
        <dbReference type="Proteomes" id="UP001642260"/>
    </source>
</evidence>
<evidence type="ECO:0000256" key="2">
    <source>
        <dbReference type="ARBA" id="ARBA00022692"/>
    </source>
</evidence>
<evidence type="ECO:0000259" key="7">
    <source>
        <dbReference type="PROSITE" id="PS50845"/>
    </source>
</evidence>
<feature type="transmembrane region" description="Helical" evidence="6">
    <location>
        <begin position="53"/>
        <end position="75"/>
    </location>
</feature>
<feature type="transmembrane region" description="Helical" evidence="6">
    <location>
        <begin position="28"/>
        <end position="47"/>
    </location>
</feature>
<organism evidence="8 9">
    <name type="scientific">Eruca vesicaria subsp. sativa</name>
    <name type="common">Garden rocket</name>
    <name type="synonym">Eruca sativa</name>
    <dbReference type="NCBI Taxonomy" id="29727"/>
    <lineage>
        <taxon>Eukaryota</taxon>
        <taxon>Viridiplantae</taxon>
        <taxon>Streptophyta</taxon>
        <taxon>Embryophyta</taxon>
        <taxon>Tracheophyta</taxon>
        <taxon>Spermatophyta</taxon>
        <taxon>Magnoliopsida</taxon>
        <taxon>eudicotyledons</taxon>
        <taxon>Gunneridae</taxon>
        <taxon>Pentapetalae</taxon>
        <taxon>rosids</taxon>
        <taxon>malvids</taxon>
        <taxon>Brassicales</taxon>
        <taxon>Brassicaceae</taxon>
        <taxon>Brassiceae</taxon>
        <taxon>Eruca</taxon>
    </lineage>
</organism>
<evidence type="ECO:0000256" key="5">
    <source>
        <dbReference type="ARBA" id="ARBA00023136"/>
    </source>
</evidence>
<dbReference type="Pfam" id="PF02453">
    <property type="entry name" value="Reticulon"/>
    <property type="match status" value="1"/>
</dbReference>
<evidence type="ECO:0000256" key="6">
    <source>
        <dbReference type="RuleBase" id="RU363132"/>
    </source>
</evidence>
<proteinExistence type="predicted"/>
<evidence type="ECO:0000256" key="1">
    <source>
        <dbReference type="ARBA" id="ARBA00004477"/>
    </source>
</evidence>
<dbReference type="GO" id="GO:0005789">
    <property type="term" value="C:endoplasmic reticulum membrane"/>
    <property type="evidence" value="ECO:0007669"/>
    <property type="project" value="UniProtKB-SubCell"/>
</dbReference>
<keyword evidence="9" id="KW-1185">Reference proteome</keyword>
<keyword evidence="4 6" id="KW-1133">Transmembrane helix</keyword>
<feature type="transmembrane region" description="Helical" evidence="6">
    <location>
        <begin position="109"/>
        <end position="132"/>
    </location>
</feature>
<comment type="subcellular location">
    <subcellularLocation>
        <location evidence="1 6">Endoplasmic reticulum membrane</location>
        <topology evidence="1 6">Multi-pass membrane protein</topology>
    </subcellularLocation>
</comment>
<dbReference type="PANTHER" id="PTHR10994">
    <property type="entry name" value="RETICULON"/>
    <property type="match status" value="1"/>
</dbReference>
<keyword evidence="2 6" id="KW-0812">Transmembrane</keyword>
<comment type="caution">
    <text evidence="8">The sequence shown here is derived from an EMBL/GenBank/DDBJ whole genome shotgun (WGS) entry which is preliminary data.</text>
</comment>
<dbReference type="InterPro" id="IPR003388">
    <property type="entry name" value="Reticulon"/>
</dbReference>
<dbReference type="PROSITE" id="PS50845">
    <property type="entry name" value="RETICULON"/>
    <property type="match status" value="1"/>
</dbReference>